<organism evidence="1 2">
    <name type="scientific">Lentinus brumalis</name>
    <dbReference type="NCBI Taxonomy" id="2498619"/>
    <lineage>
        <taxon>Eukaryota</taxon>
        <taxon>Fungi</taxon>
        <taxon>Dikarya</taxon>
        <taxon>Basidiomycota</taxon>
        <taxon>Agaricomycotina</taxon>
        <taxon>Agaricomycetes</taxon>
        <taxon>Polyporales</taxon>
        <taxon>Polyporaceae</taxon>
        <taxon>Lentinus</taxon>
    </lineage>
</organism>
<protein>
    <submittedName>
        <fullName evidence="1">Uncharacterized protein</fullName>
    </submittedName>
</protein>
<reference evidence="1 2" key="1">
    <citation type="journal article" date="2018" name="Biotechnol. Biofuels">
        <title>Integrative visual omics of the white-rot fungus Polyporus brumalis exposes the biotechnological potential of its oxidative enzymes for delignifying raw plant biomass.</title>
        <authorList>
            <person name="Miyauchi S."/>
            <person name="Rancon A."/>
            <person name="Drula E."/>
            <person name="Hage H."/>
            <person name="Chaduli D."/>
            <person name="Favel A."/>
            <person name="Grisel S."/>
            <person name="Henrissat B."/>
            <person name="Herpoel-Gimbert I."/>
            <person name="Ruiz-Duenas F.J."/>
            <person name="Chevret D."/>
            <person name="Hainaut M."/>
            <person name="Lin J."/>
            <person name="Wang M."/>
            <person name="Pangilinan J."/>
            <person name="Lipzen A."/>
            <person name="Lesage-Meessen L."/>
            <person name="Navarro D."/>
            <person name="Riley R."/>
            <person name="Grigoriev I.V."/>
            <person name="Zhou S."/>
            <person name="Raouche S."/>
            <person name="Rosso M.N."/>
        </authorList>
    </citation>
    <scope>NUCLEOTIDE SEQUENCE [LARGE SCALE GENOMIC DNA]</scope>
    <source>
        <strain evidence="1 2">BRFM 1820</strain>
    </source>
</reference>
<keyword evidence="2" id="KW-1185">Reference proteome</keyword>
<evidence type="ECO:0000313" key="1">
    <source>
        <dbReference type="EMBL" id="RDX47057.1"/>
    </source>
</evidence>
<evidence type="ECO:0000313" key="2">
    <source>
        <dbReference type="Proteomes" id="UP000256964"/>
    </source>
</evidence>
<gene>
    <name evidence="1" type="ORF">OH76DRAFT_1485109</name>
</gene>
<sequence length="165" mass="18524">MGADALDGQEHVLAEYAVLCVIGGHDRVPTHLPLSPIPLAHLRWDLVVERLLEDGPFDNCDITPNQHSIILTLLTGYRDLSKADNPQLYRDFMWYFRETCLGATQDTPEAVEEELGRLASWVQAVLDEYLGKEYVDVGVQTDRDVAARHLIGKDRVNVGVQTVRT</sequence>
<dbReference type="Proteomes" id="UP000256964">
    <property type="component" value="Unassembled WGS sequence"/>
</dbReference>
<dbReference type="EMBL" id="KZ857422">
    <property type="protein sequence ID" value="RDX47057.1"/>
    <property type="molecule type" value="Genomic_DNA"/>
</dbReference>
<accession>A0A371D3C1</accession>
<proteinExistence type="predicted"/>
<dbReference type="AlphaFoldDB" id="A0A371D3C1"/>
<name>A0A371D3C1_9APHY</name>